<comment type="caution">
    <text evidence="2">The sequence shown here is derived from an EMBL/GenBank/DDBJ whole genome shotgun (WGS) entry which is preliminary data.</text>
</comment>
<reference evidence="2 3" key="1">
    <citation type="submission" date="2019-03" db="EMBL/GenBank/DDBJ databases">
        <title>Single cell metagenomics reveals metabolic interactions within the superorganism composed of flagellate Streblomastix strix and complex community of Bacteroidetes bacteria on its surface.</title>
        <authorList>
            <person name="Treitli S.C."/>
            <person name="Kolisko M."/>
            <person name="Husnik F."/>
            <person name="Keeling P."/>
            <person name="Hampl V."/>
        </authorList>
    </citation>
    <scope>NUCLEOTIDE SEQUENCE [LARGE SCALE GENOMIC DNA]</scope>
    <source>
        <strain evidence="2">ST1C</strain>
    </source>
</reference>
<dbReference type="Proteomes" id="UP000324800">
    <property type="component" value="Unassembled WGS sequence"/>
</dbReference>
<feature type="non-terminal residue" evidence="2">
    <location>
        <position position="63"/>
    </location>
</feature>
<feature type="compositionally biased region" description="Polar residues" evidence="1">
    <location>
        <begin position="44"/>
        <end position="63"/>
    </location>
</feature>
<protein>
    <submittedName>
        <fullName evidence="2">Uncharacterized protein</fullName>
    </submittedName>
</protein>
<sequence>MYDRRIVRGNTYAPQAIPLDVEQDAARLRRERARQRGSAGKNMYESTATHSNQDLASIQESTS</sequence>
<evidence type="ECO:0000256" key="1">
    <source>
        <dbReference type="SAM" id="MobiDB-lite"/>
    </source>
</evidence>
<gene>
    <name evidence="2" type="ORF">EZS28_054299</name>
</gene>
<dbReference type="EMBL" id="SNRW01044609">
    <property type="protein sequence ID" value="KAA6323569.1"/>
    <property type="molecule type" value="Genomic_DNA"/>
</dbReference>
<evidence type="ECO:0000313" key="3">
    <source>
        <dbReference type="Proteomes" id="UP000324800"/>
    </source>
</evidence>
<organism evidence="2 3">
    <name type="scientific">Streblomastix strix</name>
    <dbReference type="NCBI Taxonomy" id="222440"/>
    <lineage>
        <taxon>Eukaryota</taxon>
        <taxon>Metamonada</taxon>
        <taxon>Preaxostyla</taxon>
        <taxon>Oxymonadida</taxon>
        <taxon>Streblomastigidae</taxon>
        <taxon>Streblomastix</taxon>
    </lineage>
</organism>
<evidence type="ECO:0000313" key="2">
    <source>
        <dbReference type="EMBL" id="KAA6323569.1"/>
    </source>
</evidence>
<feature type="region of interest" description="Disordered" evidence="1">
    <location>
        <begin position="29"/>
        <end position="63"/>
    </location>
</feature>
<accession>A0A5J4QR11</accession>
<proteinExistence type="predicted"/>
<name>A0A5J4QR11_9EUKA</name>
<dbReference type="AlphaFoldDB" id="A0A5J4QR11"/>